<dbReference type="InterPro" id="IPR011990">
    <property type="entry name" value="TPR-like_helical_dom_sf"/>
</dbReference>
<dbReference type="InterPro" id="IPR036388">
    <property type="entry name" value="WH-like_DNA-bd_sf"/>
</dbReference>
<dbReference type="GO" id="GO:0006355">
    <property type="term" value="P:regulation of DNA-templated transcription"/>
    <property type="evidence" value="ECO:0007669"/>
    <property type="project" value="InterPro"/>
</dbReference>
<dbReference type="InterPro" id="IPR016032">
    <property type="entry name" value="Sig_transdc_resp-reg_C-effctor"/>
</dbReference>
<dbReference type="PRINTS" id="PR00038">
    <property type="entry name" value="HTHLUXR"/>
</dbReference>
<dbReference type="Pfam" id="PF00196">
    <property type="entry name" value="GerE"/>
    <property type="match status" value="1"/>
</dbReference>
<dbReference type="GO" id="GO:0005737">
    <property type="term" value="C:cytoplasm"/>
    <property type="evidence" value="ECO:0007669"/>
    <property type="project" value="TreeGrafter"/>
</dbReference>
<dbReference type="Gene3D" id="1.25.40.10">
    <property type="entry name" value="Tetratricopeptide repeat domain"/>
    <property type="match status" value="1"/>
</dbReference>
<dbReference type="SUPFAM" id="SSF46894">
    <property type="entry name" value="C-terminal effector domain of the bipartite response regulators"/>
    <property type="match status" value="1"/>
</dbReference>
<name>A0A286GT98_9ACTN</name>
<evidence type="ECO:0000259" key="3">
    <source>
        <dbReference type="PROSITE" id="PS50043"/>
    </source>
</evidence>
<protein>
    <submittedName>
        <fullName evidence="4">Regulatory protein, luxR family</fullName>
    </submittedName>
</protein>
<dbReference type="EMBL" id="OCNK01000002">
    <property type="protein sequence ID" value="SOD98763.1"/>
    <property type="molecule type" value="Genomic_DNA"/>
</dbReference>
<evidence type="ECO:0000256" key="1">
    <source>
        <dbReference type="ARBA" id="ARBA00022741"/>
    </source>
</evidence>
<dbReference type="SMART" id="SM00421">
    <property type="entry name" value="HTH_LUXR"/>
    <property type="match status" value="1"/>
</dbReference>
<dbReference type="GO" id="GO:0004016">
    <property type="term" value="F:adenylate cyclase activity"/>
    <property type="evidence" value="ECO:0007669"/>
    <property type="project" value="TreeGrafter"/>
</dbReference>
<dbReference type="SUPFAM" id="SSF48452">
    <property type="entry name" value="TPR-like"/>
    <property type="match status" value="1"/>
</dbReference>
<proteinExistence type="predicted"/>
<dbReference type="GO" id="GO:0005524">
    <property type="term" value="F:ATP binding"/>
    <property type="evidence" value="ECO:0007669"/>
    <property type="project" value="UniProtKB-KW"/>
</dbReference>
<dbReference type="GO" id="GO:0003677">
    <property type="term" value="F:DNA binding"/>
    <property type="evidence" value="ECO:0007669"/>
    <property type="project" value="InterPro"/>
</dbReference>
<sequence length="893" mass="96324">MLDRLVDGLHAGRSSVLVLRGEPGIGKSALLDHVAERAAECRIARVGGVESEMEIAFAGLHQLCAPMLARLERLPAPQRDALRSVFGLRDRETAPDRFVVGLAVLTLLSDAAAEKPLICLVDDAQWLDRASVQAMAFAARRLLADPVAMVFAVREPSDEHQLDGLPGMVLQGIGEDDARMLLASALPGPLDPRVRDRIVAEARGNPLALLEVPRGWAPTELAGGFGVTDAGHLTGRIEQSFVRRLDPLPADTRRLLLAAAAEPLGDAGLLWRAAARLGIGTDAAAPAVADGLIDIGVRVRFRHPLVRSAIYRTAPAHERHAVHGALADATDREADPDRWTWHRAHAAGAPDEAVAEELERSAARAQRRGGLAAAAAFLECATELTPDPRRRVRRALMAAQATFDAGSPDSASELLAVAEIGPLLELDRARLERLRAVILFAKARGNDAVLPLLEAGRRLVPLDADLARETFLEACSAVVFSGRLAPAGRGREVAEAARSAPPGERPMDLWLMAMATWFAEGDAASAALMRNALDAFRRDDIGEADHRWLWIASRGAPTVWDDDAWHDLARRQVRVAREAGALTLLAVALACLADEQVHEGDFAGAAASLDEVDVITEVTGNAPIIHTALILSAWRGEVDQASEVFRTAVRAATDRGEGRAITLVELATAVLENGLGRYDAALAAAQRACRHDEIILANWALVELIEAAVRSGHRDVAVEALGRLVARIGSNGTEWALGIEARCRALVCEGPDAEALYRDAVERLSGSRAAPQLGRAHLLYGEWLRRENRRVEARDQLRRADDLFSGMGARAFAERAGRELLATGATVHRRDAGSLEELTAQEAQIARLAVEGLTNPEIGAQLYLSRRTVEWHLRKVFTKLGISSRRELEKALP</sequence>
<dbReference type="PANTHER" id="PTHR16305">
    <property type="entry name" value="TESTICULAR SOLUBLE ADENYLYL CYCLASE"/>
    <property type="match status" value="1"/>
</dbReference>
<dbReference type="PANTHER" id="PTHR16305:SF35">
    <property type="entry name" value="TRANSCRIPTIONAL ACTIVATOR DOMAIN"/>
    <property type="match status" value="1"/>
</dbReference>
<evidence type="ECO:0000256" key="2">
    <source>
        <dbReference type="ARBA" id="ARBA00022840"/>
    </source>
</evidence>
<dbReference type="SUPFAM" id="SSF52540">
    <property type="entry name" value="P-loop containing nucleoside triphosphate hydrolases"/>
    <property type="match status" value="1"/>
</dbReference>
<evidence type="ECO:0000313" key="5">
    <source>
        <dbReference type="Proteomes" id="UP000219482"/>
    </source>
</evidence>
<keyword evidence="5" id="KW-1185">Reference proteome</keyword>
<dbReference type="Gene3D" id="1.10.10.10">
    <property type="entry name" value="Winged helix-like DNA-binding domain superfamily/Winged helix DNA-binding domain"/>
    <property type="match status" value="1"/>
</dbReference>
<dbReference type="CDD" id="cd06170">
    <property type="entry name" value="LuxR_C_like"/>
    <property type="match status" value="1"/>
</dbReference>
<feature type="domain" description="HTH luxR-type" evidence="3">
    <location>
        <begin position="831"/>
        <end position="893"/>
    </location>
</feature>
<dbReference type="Proteomes" id="UP000219482">
    <property type="component" value="Unassembled WGS sequence"/>
</dbReference>
<dbReference type="InterPro" id="IPR027417">
    <property type="entry name" value="P-loop_NTPase"/>
</dbReference>
<dbReference type="InterPro" id="IPR041664">
    <property type="entry name" value="AAA_16"/>
</dbReference>
<gene>
    <name evidence="4" type="ORF">SAMN06272739_2023</name>
</gene>
<accession>A0A286GT98</accession>
<keyword evidence="2" id="KW-0067">ATP-binding</keyword>
<keyword evidence="1" id="KW-0547">Nucleotide-binding</keyword>
<evidence type="ECO:0000313" key="4">
    <source>
        <dbReference type="EMBL" id="SOD98763.1"/>
    </source>
</evidence>
<dbReference type="Pfam" id="PF13191">
    <property type="entry name" value="AAA_16"/>
    <property type="match status" value="1"/>
</dbReference>
<dbReference type="AlphaFoldDB" id="A0A286GT98"/>
<dbReference type="PROSITE" id="PS50043">
    <property type="entry name" value="HTH_LUXR_2"/>
    <property type="match status" value="1"/>
</dbReference>
<reference evidence="5" key="1">
    <citation type="submission" date="2017-09" db="EMBL/GenBank/DDBJ databases">
        <authorList>
            <person name="Varghese N."/>
            <person name="Submissions S."/>
        </authorList>
    </citation>
    <scope>NUCLEOTIDE SEQUENCE [LARGE SCALE GENOMIC DNA]</scope>
    <source>
        <strain evidence="5">DSM 44270</strain>
    </source>
</reference>
<organism evidence="4 5">
    <name type="scientific">Blastococcus haudaquaticus</name>
    <dbReference type="NCBI Taxonomy" id="1938745"/>
    <lineage>
        <taxon>Bacteria</taxon>
        <taxon>Bacillati</taxon>
        <taxon>Actinomycetota</taxon>
        <taxon>Actinomycetes</taxon>
        <taxon>Geodermatophilales</taxon>
        <taxon>Geodermatophilaceae</taxon>
        <taxon>Blastococcus</taxon>
    </lineage>
</organism>
<dbReference type="InterPro" id="IPR000792">
    <property type="entry name" value="Tscrpt_reg_LuxR_C"/>
</dbReference>